<dbReference type="PANTHER" id="PTHR42718:SF41">
    <property type="entry name" value="MFS TRANSPORTER OF UNKOWN SPECIFICITY (AFU_ORTHOLOGUE AFUA_5G09940)-RELATED"/>
    <property type="match status" value="1"/>
</dbReference>
<dbReference type="Pfam" id="PF07690">
    <property type="entry name" value="MFS_1"/>
    <property type="match status" value="1"/>
</dbReference>
<evidence type="ECO:0000256" key="3">
    <source>
        <dbReference type="ARBA" id="ARBA00022989"/>
    </source>
</evidence>
<accession>A0A0N7L921</accession>
<feature type="transmembrane region" description="Helical" evidence="6">
    <location>
        <begin position="59"/>
        <end position="87"/>
    </location>
</feature>
<feature type="transmembrane region" description="Helical" evidence="6">
    <location>
        <begin position="343"/>
        <end position="364"/>
    </location>
</feature>
<evidence type="ECO:0000313" key="8">
    <source>
        <dbReference type="Proteomes" id="UP000054845"/>
    </source>
</evidence>
<dbReference type="STRING" id="401625.A0A0N7L921"/>
<dbReference type="InterPro" id="IPR036259">
    <property type="entry name" value="MFS_trans_sf"/>
</dbReference>
<feature type="transmembrane region" description="Helical" evidence="6">
    <location>
        <begin position="492"/>
        <end position="511"/>
    </location>
</feature>
<protein>
    <submittedName>
        <fullName evidence="7">Predicted transporter (Major facilitator superfamily)</fullName>
    </submittedName>
</protein>
<proteinExistence type="predicted"/>
<evidence type="ECO:0000256" key="6">
    <source>
        <dbReference type="SAM" id="Phobius"/>
    </source>
</evidence>
<dbReference type="OrthoDB" id="440755at2759"/>
<feature type="transmembrane region" description="Helical" evidence="6">
    <location>
        <begin position="239"/>
        <end position="260"/>
    </location>
</feature>
<evidence type="ECO:0000256" key="5">
    <source>
        <dbReference type="SAM" id="MobiDB-lite"/>
    </source>
</evidence>
<name>A0A0N7L921_9BASI</name>
<feature type="transmembrane region" description="Helical" evidence="6">
    <location>
        <begin position="434"/>
        <end position="453"/>
    </location>
</feature>
<dbReference type="SUPFAM" id="SSF103473">
    <property type="entry name" value="MFS general substrate transporter"/>
    <property type="match status" value="1"/>
</dbReference>
<sequence length="578" mass="61370">MSRTPSPATPSAASRRGILGGGDGREFDEEGSVSQSAGGRVEGRMQSRPAVLPSLAHEVIFVLICGTGQLLFGWLLGNVVVVQRLLAVDLGIHNSQKPWLLGSFLLTNGLSVIISGSLSDHIGSRKLLLGGFAWLCAWNLINGFLLHNKYAFFIARAMQETYSPGRRKSRAFSGMAALAPLGYWLGALHGGVLADHRSWIFWSFSILAFAFFMVAWWIVPASTEHPSLSTYIRPGLKHFDFLGALLAMIGSGCIVAGLTQGSPSDWASYTYILVIAGVATLGAFALAEKQAHRPLLPNSLWKVPNFTAVIIAYFLSYGAYSAWQFYAINFWLNLQRVSPLTAALYLTPNAVVGLVCTFLTASLLHLVPGHWVLIASAIASGAGAIFFLPQSLDSSYWAFSMPGVALATLCPDLSFAAVAVLFTTSVPKASQGAAGSFLMTAQSLSSAILVSLADTIGSQTTASRPEVGMGAPNNSTFLFQDSELDLQAHRNIWWFSLGVALFGAAITATCVRIPKTQEHAETPSSVKVAGSGSISATDLPLHLLDLTTLPPVPNVTPAANLMDASPVAHQAGPLADPP</sequence>
<feature type="compositionally biased region" description="Polar residues" evidence="5">
    <location>
        <begin position="1"/>
        <end position="12"/>
    </location>
</feature>
<feature type="transmembrane region" description="Helical" evidence="6">
    <location>
        <begin position="299"/>
        <end position="323"/>
    </location>
</feature>
<feature type="transmembrane region" description="Helical" evidence="6">
    <location>
        <begin position="396"/>
        <end position="422"/>
    </location>
</feature>
<dbReference type="Proteomes" id="UP000054845">
    <property type="component" value="Unassembled WGS sequence"/>
</dbReference>
<evidence type="ECO:0000313" key="7">
    <source>
        <dbReference type="EMBL" id="CEH12570.1"/>
    </source>
</evidence>
<feature type="transmembrane region" description="Helical" evidence="6">
    <location>
        <begin position="266"/>
        <end position="287"/>
    </location>
</feature>
<dbReference type="GO" id="GO:0022857">
    <property type="term" value="F:transmembrane transporter activity"/>
    <property type="evidence" value="ECO:0007669"/>
    <property type="project" value="InterPro"/>
</dbReference>
<dbReference type="PANTHER" id="PTHR42718">
    <property type="entry name" value="MAJOR FACILITATOR SUPERFAMILY MULTIDRUG TRANSPORTER MFSC"/>
    <property type="match status" value="1"/>
</dbReference>
<feature type="region of interest" description="Disordered" evidence="5">
    <location>
        <begin position="1"/>
        <end position="44"/>
    </location>
</feature>
<keyword evidence="3 6" id="KW-1133">Transmembrane helix</keyword>
<dbReference type="GO" id="GO:0016020">
    <property type="term" value="C:membrane"/>
    <property type="evidence" value="ECO:0007669"/>
    <property type="project" value="UniProtKB-SubCell"/>
</dbReference>
<feature type="transmembrane region" description="Helical" evidence="6">
    <location>
        <begin position="199"/>
        <end position="219"/>
    </location>
</feature>
<dbReference type="EMBL" id="CCYA01000162">
    <property type="protein sequence ID" value="CEH12570.1"/>
    <property type="molecule type" value="Genomic_DNA"/>
</dbReference>
<evidence type="ECO:0000256" key="2">
    <source>
        <dbReference type="ARBA" id="ARBA00022692"/>
    </source>
</evidence>
<dbReference type="InterPro" id="IPR011701">
    <property type="entry name" value="MFS"/>
</dbReference>
<keyword evidence="4 6" id="KW-0472">Membrane</keyword>
<feature type="transmembrane region" description="Helical" evidence="6">
    <location>
        <begin position="371"/>
        <end position="390"/>
    </location>
</feature>
<feature type="transmembrane region" description="Helical" evidence="6">
    <location>
        <begin position="99"/>
        <end position="119"/>
    </location>
</feature>
<feature type="transmembrane region" description="Helical" evidence="6">
    <location>
        <begin position="131"/>
        <end position="150"/>
    </location>
</feature>
<keyword evidence="2 6" id="KW-0812">Transmembrane</keyword>
<organism evidence="7 8">
    <name type="scientific">Ceraceosorus bombacis</name>
    <dbReference type="NCBI Taxonomy" id="401625"/>
    <lineage>
        <taxon>Eukaryota</taxon>
        <taxon>Fungi</taxon>
        <taxon>Dikarya</taxon>
        <taxon>Basidiomycota</taxon>
        <taxon>Ustilaginomycotina</taxon>
        <taxon>Exobasidiomycetes</taxon>
        <taxon>Ceraceosorales</taxon>
        <taxon>Ceraceosoraceae</taxon>
        <taxon>Ceraceosorus</taxon>
    </lineage>
</organism>
<evidence type="ECO:0000256" key="1">
    <source>
        <dbReference type="ARBA" id="ARBA00004141"/>
    </source>
</evidence>
<reference evidence="7 8" key="1">
    <citation type="submission" date="2014-09" db="EMBL/GenBank/DDBJ databases">
        <authorList>
            <person name="Magalhaes I.L.F."/>
            <person name="Oliveira U."/>
            <person name="Santos F.R."/>
            <person name="Vidigal T.H.D.A."/>
            <person name="Brescovit A.D."/>
            <person name="Santos A.J."/>
        </authorList>
    </citation>
    <scope>NUCLEOTIDE SEQUENCE [LARGE SCALE GENOMIC DNA]</scope>
</reference>
<evidence type="ECO:0000256" key="4">
    <source>
        <dbReference type="ARBA" id="ARBA00023136"/>
    </source>
</evidence>
<keyword evidence="8" id="KW-1185">Reference proteome</keyword>
<dbReference type="Gene3D" id="1.20.1250.20">
    <property type="entry name" value="MFS general substrate transporter like domains"/>
    <property type="match status" value="1"/>
</dbReference>
<comment type="subcellular location">
    <subcellularLocation>
        <location evidence="1">Membrane</location>
        <topology evidence="1">Multi-pass membrane protein</topology>
    </subcellularLocation>
</comment>
<feature type="transmembrane region" description="Helical" evidence="6">
    <location>
        <begin position="171"/>
        <end position="193"/>
    </location>
</feature>
<dbReference type="AlphaFoldDB" id="A0A0N7L921"/>